<dbReference type="Proteomes" id="UP000239687">
    <property type="component" value="Unassembled WGS sequence"/>
</dbReference>
<reference evidence="1 2" key="1">
    <citation type="submission" date="2018-02" db="EMBL/GenBank/DDBJ databases">
        <title>Draft genome sequencing of Pseudomonas frederiksbergensis 11-D3.</title>
        <authorList>
            <person name="Zheng B.-X."/>
        </authorList>
    </citation>
    <scope>NUCLEOTIDE SEQUENCE [LARGE SCALE GENOMIC DNA]</scope>
    <source>
        <strain evidence="1 2">11-D3</strain>
    </source>
</reference>
<dbReference type="RefSeq" id="WP_105339679.1">
    <property type="nucleotide sequence ID" value="NZ_PUIN01000001.1"/>
</dbReference>
<name>A0A2S8HUW5_9PSED</name>
<dbReference type="AlphaFoldDB" id="A0A2S8HUW5"/>
<evidence type="ECO:0000313" key="1">
    <source>
        <dbReference type="EMBL" id="PQP06346.1"/>
    </source>
</evidence>
<comment type="caution">
    <text evidence="1">The sequence shown here is derived from an EMBL/GenBank/DDBJ whole genome shotgun (WGS) entry which is preliminary data.</text>
</comment>
<sequence length="72" mass="8104">MSVTYLPLQAWNQHWTLDGTLVRCRYCGVSQDLTDAGAFQHAFGCKARTLEAQHPSRELAALLQQKIQLGLF</sequence>
<accession>A0A2S8HUW5</accession>
<dbReference type="EMBL" id="PUIN01000001">
    <property type="protein sequence ID" value="PQP06346.1"/>
    <property type="molecule type" value="Genomic_DNA"/>
</dbReference>
<evidence type="ECO:0000313" key="2">
    <source>
        <dbReference type="Proteomes" id="UP000239687"/>
    </source>
</evidence>
<protein>
    <submittedName>
        <fullName evidence="1">Uncharacterized protein</fullName>
    </submittedName>
</protein>
<proteinExistence type="predicted"/>
<gene>
    <name evidence="1" type="ORF">C5612_00850</name>
</gene>
<organism evidence="1 2">
    <name type="scientific">Pseudomonas frederiksbergensis</name>
    <dbReference type="NCBI Taxonomy" id="104087"/>
    <lineage>
        <taxon>Bacteria</taxon>
        <taxon>Pseudomonadati</taxon>
        <taxon>Pseudomonadota</taxon>
        <taxon>Gammaproteobacteria</taxon>
        <taxon>Pseudomonadales</taxon>
        <taxon>Pseudomonadaceae</taxon>
        <taxon>Pseudomonas</taxon>
    </lineage>
</organism>